<proteinExistence type="predicted"/>
<evidence type="ECO:0000256" key="1">
    <source>
        <dbReference type="SAM" id="MobiDB-lite"/>
    </source>
</evidence>
<reference evidence="4 5" key="1">
    <citation type="submission" date="2017-09" db="EMBL/GenBank/DDBJ databases">
        <title>Sphingomonas ginsenosidimutans KACC 14949, whole genome shotgun sequence.</title>
        <authorList>
            <person name="Feng G."/>
            <person name="Zhu H."/>
        </authorList>
    </citation>
    <scope>NUCLEOTIDE SEQUENCE [LARGE SCALE GENOMIC DNA]</scope>
    <source>
        <strain evidence="4 5">KACC 14949</strain>
    </source>
</reference>
<dbReference type="AlphaFoldDB" id="A0A2A4HV08"/>
<dbReference type="InterPro" id="IPR002477">
    <property type="entry name" value="Peptidoglycan-bd-like"/>
</dbReference>
<dbReference type="EMBL" id="NWVD01000020">
    <property type="protein sequence ID" value="PCG07507.1"/>
    <property type="molecule type" value="Genomic_DNA"/>
</dbReference>
<name>A0A2A4HV08_9SPHN</name>
<dbReference type="SUPFAM" id="SSF47090">
    <property type="entry name" value="PGBD-like"/>
    <property type="match status" value="1"/>
</dbReference>
<feature type="compositionally biased region" description="Polar residues" evidence="1">
    <location>
        <begin position="125"/>
        <end position="143"/>
    </location>
</feature>
<comment type="caution">
    <text evidence="4">The sequence shown here is derived from an EMBL/GenBank/DDBJ whole genome shotgun (WGS) entry which is preliminary data.</text>
</comment>
<feature type="signal peptide" evidence="2">
    <location>
        <begin position="1"/>
        <end position="37"/>
    </location>
</feature>
<feature type="chain" id="PRO_5012110552" evidence="2">
    <location>
        <begin position="38"/>
        <end position="212"/>
    </location>
</feature>
<sequence length="212" mass="22595">MASSTPPRSGDAPMKKRRFMISSLLMAGIAPLPPLHAQDLSVAPPGGGPDPDDGQWVQRFAQDHGFLLAQHRSHSSHASHSSHRSGSSGTYRAPVYTPRAPSRPRTTPPSSSTRSESRNTRSTPDSSVLPSSPAITDNPFSAYTPPSTATIQSVVRRVQIGLQAQGYYHGALDGVVGKETRAALVRFQTDKSLPVTGTITPEVLDALRIPAQ</sequence>
<dbReference type="Pfam" id="PF01471">
    <property type="entry name" value="PG_binding_1"/>
    <property type="match status" value="1"/>
</dbReference>
<dbReference type="Proteomes" id="UP000218784">
    <property type="component" value="Unassembled WGS sequence"/>
</dbReference>
<protein>
    <submittedName>
        <fullName evidence="4">His-Xaa-Ser repeat protein HxsA</fullName>
    </submittedName>
</protein>
<keyword evidence="2" id="KW-0732">Signal</keyword>
<organism evidence="4 5">
    <name type="scientific">Sphingomonas ginsenosidimutans</name>
    <dbReference type="NCBI Taxonomy" id="862134"/>
    <lineage>
        <taxon>Bacteria</taxon>
        <taxon>Pseudomonadati</taxon>
        <taxon>Pseudomonadota</taxon>
        <taxon>Alphaproteobacteria</taxon>
        <taxon>Sphingomonadales</taxon>
        <taxon>Sphingomonadaceae</taxon>
        <taxon>Sphingomonas</taxon>
    </lineage>
</organism>
<evidence type="ECO:0000313" key="4">
    <source>
        <dbReference type="EMBL" id="PCG07507.1"/>
    </source>
</evidence>
<gene>
    <name evidence="4" type="primary">hxsA</name>
    <name evidence="4" type="ORF">COA17_17985</name>
</gene>
<dbReference type="Gene3D" id="1.10.101.10">
    <property type="entry name" value="PGBD-like superfamily/PGBD"/>
    <property type="match status" value="1"/>
</dbReference>
<dbReference type="NCBIfam" id="TIGR03979">
    <property type="entry name" value="His_Ser_Rich"/>
    <property type="match status" value="1"/>
</dbReference>
<evidence type="ECO:0000256" key="2">
    <source>
        <dbReference type="SAM" id="SignalP"/>
    </source>
</evidence>
<dbReference type="InterPro" id="IPR036365">
    <property type="entry name" value="PGBD-like_sf"/>
</dbReference>
<evidence type="ECO:0000259" key="3">
    <source>
        <dbReference type="Pfam" id="PF01471"/>
    </source>
</evidence>
<accession>A0A2A4HV08</accession>
<keyword evidence="5" id="KW-1185">Reference proteome</keyword>
<evidence type="ECO:0000313" key="5">
    <source>
        <dbReference type="Proteomes" id="UP000218784"/>
    </source>
</evidence>
<feature type="region of interest" description="Disordered" evidence="1">
    <location>
        <begin position="35"/>
        <end position="143"/>
    </location>
</feature>
<dbReference type="InterPro" id="IPR036366">
    <property type="entry name" value="PGBDSf"/>
</dbReference>
<feature type="domain" description="Peptidoglycan binding-like" evidence="3">
    <location>
        <begin position="155"/>
        <end position="207"/>
    </location>
</feature>
<feature type="compositionally biased region" description="Low complexity" evidence="1">
    <location>
        <begin position="97"/>
        <end position="124"/>
    </location>
</feature>
<dbReference type="InterPro" id="IPR023928">
    <property type="entry name" value="HxsA-like"/>
</dbReference>
<feature type="compositionally biased region" description="Basic residues" evidence="1">
    <location>
        <begin position="71"/>
        <end position="83"/>
    </location>
</feature>